<evidence type="ECO:0000256" key="6">
    <source>
        <dbReference type="SAM" id="MobiDB-lite"/>
    </source>
</evidence>
<organism evidence="8 9">
    <name type="scientific">Enteroscipio rubneri</name>
    <dbReference type="NCBI Taxonomy" id="2070686"/>
    <lineage>
        <taxon>Bacteria</taxon>
        <taxon>Bacillati</taxon>
        <taxon>Actinomycetota</taxon>
        <taxon>Coriobacteriia</taxon>
        <taxon>Eggerthellales</taxon>
        <taxon>Eggerthellaceae</taxon>
        <taxon>Enteroscipio</taxon>
    </lineage>
</organism>
<keyword evidence="9" id="KW-1185">Reference proteome</keyword>
<gene>
    <name evidence="8" type="ORF">C2L71_06750</name>
</gene>
<dbReference type="EMBL" id="PPEK01000006">
    <property type="protein sequence ID" value="PNV67732.1"/>
    <property type="molecule type" value="Genomic_DNA"/>
</dbReference>
<sequence length="409" mass="43239">MPDLIDLAQRAIEHPAAALLHEERCLAQRGLPELCTACFDACPMEAVSFDLLDAAGTHGVLGMPEPARPRIDAEACTSCGSCVAACPTGALGAMGALSDDALLDAVRHAARAVCLRSARERTASNGSTDIDQGEQEGSSLSKPGAPHVTFVCERDAEGVDGASIVLPCLAWIDEALLVHAVAEGAQLVVLSACACTTCPQRHAVRELPRTAQRARRIADLWKLDGTIELIDERTDADARSGTDGGMSRRGLLSRARATIVDAATSAAALQAEAIVGKAGEADSAEPDRRRWQLLDDLHAVGLPDGADTVPRVLAPRASIDFERCSGCAHCALFCPTGALRKSRKGPGGTTVLEFDAARCRDCGACVEVCRYGALVCDESLTVDELFAFDPCELVIPKRRVLPERRILPE</sequence>
<feature type="domain" description="4Fe-4S ferredoxin-type" evidence="7">
    <location>
        <begin position="315"/>
        <end position="344"/>
    </location>
</feature>
<accession>A0A2K2UBX5</accession>
<name>A0A2K2UBX5_9ACTN</name>
<evidence type="ECO:0000256" key="2">
    <source>
        <dbReference type="ARBA" id="ARBA00022485"/>
    </source>
</evidence>
<dbReference type="SUPFAM" id="SSF54862">
    <property type="entry name" value="4Fe-4S ferredoxins"/>
    <property type="match status" value="2"/>
</dbReference>
<keyword evidence="4" id="KW-0408">Iron</keyword>
<dbReference type="Proteomes" id="UP000236197">
    <property type="component" value="Unassembled WGS sequence"/>
</dbReference>
<evidence type="ECO:0000256" key="3">
    <source>
        <dbReference type="ARBA" id="ARBA00022723"/>
    </source>
</evidence>
<evidence type="ECO:0000256" key="5">
    <source>
        <dbReference type="ARBA" id="ARBA00023014"/>
    </source>
</evidence>
<dbReference type="PANTHER" id="PTHR24960:SF79">
    <property type="entry name" value="PHOTOSYSTEM I IRON-SULFUR CENTER"/>
    <property type="match status" value="1"/>
</dbReference>
<feature type="domain" description="4Fe-4S ferredoxin-type" evidence="7">
    <location>
        <begin position="67"/>
        <end position="96"/>
    </location>
</feature>
<keyword evidence="3" id="KW-0479">Metal-binding</keyword>
<keyword evidence="5" id="KW-0411">Iron-sulfur</keyword>
<dbReference type="PANTHER" id="PTHR24960">
    <property type="entry name" value="PHOTOSYSTEM I IRON-SULFUR CENTER-RELATED"/>
    <property type="match status" value="1"/>
</dbReference>
<dbReference type="PROSITE" id="PS00198">
    <property type="entry name" value="4FE4S_FER_1"/>
    <property type="match status" value="2"/>
</dbReference>
<evidence type="ECO:0000313" key="9">
    <source>
        <dbReference type="Proteomes" id="UP000236197"/>
    </source>
</evidence>
<evidence type="ECO:0000259" key="7">
    <source>
        <dbReference type="PROSITE" id="PS51379"/>
    </source>
</evidence>
<keyword evidence="2" id="KW-0004">4Fe-4S</keyword>
<feature type="domain" description="4Fe-4S ferredoxin-type" evidence="7">
    <location>
        <begin position="350"/>
        <end position="379"/>
    </location>
</feature>
<dbReference type="Pfam" id="PF12838">
    <property type="entry name" value="Fer4_7"/>
    <property type="match status" value="2"/>
</dbReference>
<reference evidence="9" key="1">
    <citation type="submission" date="2018-01" db="EMBL/GenBank/DDBJ databases">
        <title>Rubneribacter badeniensis gen. nov., sp. nov., and Colonibacter rubneri, gen. nov., sp. nov., WGS of new members of the Eggerthellaceae.</title>
        <authorList>
            <person name="Danylec N."/>
            <person name="Stoll D.A."/>
            <person name="Doetsch A."/>
            <person name="Kulling S.E."/>
            <person name="Huch M."/>
        </authorList>
    </citation>
    <scope>NUCLEOTIDE SEQUENCE [LARGE SCALE GENOMIC DNA]</scope>
    <source>
        <strain evidence="9">ResAG-96</strain>
    </source>
</reference>
<comment type="cofactor">
    <cofactor evidence="1">
        <name>[4Fe-4S] cluster</name>
        <dbReference type="ChEBI" id="CHEBI:49883"/>
    </cofactor>
</comment>
<dbReference type="RefSeq" id="WP_103265017.1">
    <property type="nucleotide sequence ID" value="NZ_CABMLE010000006.1"/>
</dbReference>
<comment type="caution">
    <text evidence="8">The sequence shown here is derived from an EMBL/GenBank/DDBJ whole genome shotgun (WGS) entry which is preliminary data.</text>
</comment>
<dbReference type="Gene3D" id="3.30.70.20">
    <property type="match status" value="2"/>
</dbReference>
<dbReference type="GO" id="GO:0051539">
    <property type="term" value="F:4 iron, 4 sulfur cluster binding"/>
    <property type="evidence" value="ECO:0007669"/>
    <property type="project" value="UniProtKB-KW"/>
</dbReference>
<evidence type="ECO:0000313" key="8">
    <source>
        <dbReference type="EMBL" id="PNV67732.1"/>
    </source>
</evidence>
<proteinExistence type="predicted"/>
<feature type="region of interest" description="Disordered" evidence="6">
    <location>
        <begin position="124"/>
        <end position="144"/>
    </location>
</feature>
<evidence type="ECO:0000256" key="4">
    <source>
        <dbReference type="ARBA" id="ARBA00023004"/>
    </source>
</evidence>
<dbReference type="OrthoDB" id="3174279at2"/>
<dbReference type="InterPro" id="IPR017900">
    <property type="entry name" value="4Fe4S_Fe_S_CS"/>
</dbReference>
<dbReference type="AlphaFoldDB" id="A0A2K2UBX5"/>
<dbReference type="GO" id="GO:0046872">
    <property type="term" value="F:metal ion binding"/>
    <property type="evidence" value="ECO:0007669"/>
    <property type="project" value="UniProtKB-KW"/>
</dbReference>
<protein>
    <submittedName>
        <fullName evidence="8">4Fe-4S ferredoxin</fullName>
    </submittedName>
</protein>
<evidence type="ECO:0000256" key="1">
    <source>
        <dbReference type="ARBA" id="ARBA00001966"/>
    </source>
</evidence>
<feature type="compositionally biased region" description="Polar residues" evidence="6">
    <location>
        <begin position="124"/>
        <end position="141"/>
    </location>
</feature>
<dbReference type="InterPro" id="IPR050157">
    <property type="entry name" value="PSI_iron-sulfur_center"/>
</dbReference>
<dbReference type="InterPro" id="IPR017896">
    <property type="entry name" value="4Fe4S_Fe-S-bd"/>
</dbReference>
<dbReference type="PROSITE" id="PS51379">
    <property type="entry name" value="4FE4S_FER_2"/>
    <property type="match status" value="3"/>
</dbReference>